<dbReference type="GO" id="GO:0005975">
    <property type="term" value="P:carbohydrate metabolic process"/>
    <property type="evidence" value="ECO:0007669"/>
    <property type="project" value="UniProtKB-ARBA"/>
</dbReference>
<protein>
    <recommendedName>
        <fullName evidence="2">Ig-like domain-containing protein</fullName>
    </recommendedName>
</protein>
<dbReference type="RefSeq" id="WP_203773238.1">
    <property type="nucleotide sequence ID" value="NZ_BAAAYJ010000054.1"/>
</dbReference>
<dbReference type="AlphaFoldDB" id="A0A919JML2"/>
<feature type="chain" id="PRO_5037241541" description="Ig-like domain-containing protein" evidence="1">
    <location>
        <begin position="25"/>
        <end position="487"/>
    </location>
</feature>
<dbReference type="Gene3D" id="2.60.40.10">
    <property type="entry name" value="Immunoglobulins"/>
    <property type="match status" value="5"/>
</dbReference>
<name>A0A919JML2_9ACTN</name>
<dbReference type="Pfam" id="PF17957">
    <property type="entry name" value="Big_7"/>
    <property type="match status" value="2"/>
</dbReference>
<gene>
    <name evidence="3" type="ORF">Ani05nite_56240</name>
</gene>
<comment type="caution">
    <text evidence="3">The sequence shown here is derived from an EMBL/GenBank/DDBJ whole genome shotgun (WGS) entry which is preliminary data.</text>
</comment>
<dbReference type="Proteomes" id="UP000647172">
    <property type="component" value="Unassembled WGS sequence"/>
</dbReference>
<accession>A0A919JML2</accession>
<organism evidence="3 4">
    <name type="scientific">Actinoplanes nipponensis</name>
    <dbReference type="NCBI Taxonomy" id="135950"/>
    <lineage>
        <taxon>Bacteria</taxon>
        <taxon>Bacillati</taxon>
        <taxon>Actinomycetota</taxon>
        <taxon>Actinomycetes</taxon>
        <taxon>Micromonosporales</taxon>
        <taxon>Micromonosporaceae</taxon>
        <taxon>Actinoplanes</taxon>
    </lineage>
</organism>
<keyword evidence="4" id="KW-1185">Reference proteome</keyword>
<dbReference type="InterPro" id="IPR022038">
    <property type="entry name" value="Ig-like_bact"/>
</dbReference>
<feature type="domain" description="Ig-like" evidence="2">
    <location>
        <begin position="336"/>
        <end position="398"/>
    </location>
</feature>
<evidence type="ECO:0000313" key="3">
    <source>
        <dbReference type="EMBL" id="GIE52090.1"/>
    </source>
</evidence>
<reference evidence="3" key="1">
    <citation type="submission" date="2021-01" db="EMBL/GenBank/DDBJ databases">
        <title>Whole genome shotgun sequence of Actinoplanes nipponensis NBRC 14063.</title>
        <authorList>
            <person name="Komaki H."/>
            <person name="Tamura T."/>
        </authorList>
    </citation>
    <scope>NUCLEOTIDE SEQUENCE</scope>
    <source>
        <strain evidence="3">NBRC 14063</strain>
    </source>
</reference>
<dbReference type="InterPro" id="IPR013783">
    <property type="entry name" value="Ig-like_fold"/>
</dbReference>
<dbReference type="EMBL" id="BOMQ01000064">
    <property type="protein sequence ID" value="GIE52090.1"/>
    <property type="molecule type" value="Genomic_DNA"/>
</dbReference>
<feature type="signal peptide" evidence="1">
    <location>
        <begin position="1"/>
        <end position="24"/>
    </location>
</feature>
<dbReference type="Pfam" id="PF12245">
    <property type="entry name" value="Big_3_2"/>
    <property type="match status" value="1"/>
</dbReference>
<evidence type="ECO:0000259" key="2">
    <source>
        <dbReference type="Pfam" id="PF12245"/>
    </source>
</evidence>
<keyword evidence="1" id="KW-0732">Signal</keyword>
<proteinExistence type="predicted"/>
<sequence>MQRFMVVVSAVLLAVAVGATPVQAAEAGDTTAPVVQDVGIAAGTRVNKTVVLEPVVSDDVAVTQVFLTVNGQVEAVDRAAPWSLRWDSRRIHDQQSTVQVAAYDAAGNSATASVVVFVDNYGPFLSFPWGLTDATPQMPNMSFSGVVPIDFRVRGVPADTARIELSAGDTVIGAADAEPWTIPWDTAGYDGKTTLTARSWDTSGNEGYAVTRVWADHTGPSITVGFDFADGYVSARGGVDVTATDGAWVPKVELLVDGAVVDSRSSDGSLMRMNWDRTAANGSSTMTVRAFDSVGNVGTLTRTVTVDNDAPTVTVSPAANAKVRGVIAATVTATKDASGLAYLTATLSCASSGLTRRAPWTVKVDSRSCRDGKHTLTVDARDKAGNPAVVKRSIIVDNTRPTMKLTSAPKNKTKLRKKTRFAASVRDGYGVSRVEMLVNGKIVAVDRTAGYAFTLNPKKYGKTFTVQLRAYDQAGNAVSSSKRTYRR</sequence>
<evidence type="ECO:0000313" key="4">
    <source>
        <dbReference type="Proteomes" id="UP000647172"/>
    </source>
</evidence>
<evidence type="ECO:0000256" key="1">
    <source>
        <dbReference type="SAM" id="SignalP"/>
    </source>
</evidence>